<dbReference type="Proteomes" id="UP000032545">
    <property type="component" value="Unassembled WGS sequence"/>
</dbReference>
<dbReference type="CDD" id="cd03024">
    <property type="entry name" value="DsbA_FrnE"/>
    <property type="match status" value="1"/>
</dbReference>
<keyword evidence="3" id="KW-1185">Reference proteome</keyword>
<sequence>MTAPRDGPATRRVTVGRMRVDIWSDVVCPWCYIGKARFEHALAGFAHRDEVSVVFHSYELDPTLPRGESGPLREALAAKFGRPVEEVAAMENRVADAARGEGLQYTADRLSGNTFDLHRLLHLATDAGRQAEAVSALNAAHFGAGRPVFDAETAVEVFTAAGLDAAEVRRVWKGDDYTDAVRADERAARDLGITGVPFFVLDDAFGVSGAQPVDLFTQALDQAWAHHRAAA</sequence>
<reference evidence="2 3" key="2">
    <citation type="journal article" date="2016" name="Genome Announc.">
        <title>Permanent Draft Genome Sequences for Two Variants of Frankia sp. Strain CpI1, the First Frankia Strain Isolated from Root Nodules of Comptonia peregrina.</title>
        <authorList>
            <person name="Oshone R."/>
            <person name="Hurst S.G.IV."/>
            <person name="Abebe-Akele F."/>
            <person name="Simpson S."/>
            <person name="Morris K."/>
            <person name="Thomas W.K."/>
            <person name="Tisa L.S."/>
        </authorList>
    </citation>
    <scope>NUCLEOTIDE SEQUENCE [LARGE SCALE GENOMIC DNA]</scope>
    <source>
        <strain evidence="3">CpI1-S</strain>
    </source>
</reference>
<evidence type="ECO:0000259" key="1">
    <source>
        <dbReference type="Pfam" id="PF01323"/>
    </source>
</evidence>
<evidence type="ECO:0000313" key="2">
    <source>
        <dbReference type="EMBL" id="KJE20580.1"/>
    </source>
</evidence>
<dbReference type="PANTHER" id="PTHR13887:SF41">
    <property type="entry name" value="THIOREDOXIN SUPERFAMILY PROTEIN"/>
    <property type="match status" value="1"/>
</dbReference>
<dbReference type="GO" id="GO:0016853">
    <property type="term" value="F:isomerase activity"/>
    <property type="evidence" value="ECO:0007669"/>
    <property type="project" value="UniProtKB-KW"/>
</dbReference>
<evidence type="ECO:0000313" key="3">
    <source>
        <dbReference type="Proteomes" id="UP000032545"/>
    </source>
</evidence>
<dbReference type="PANTHER" id="PTHR13887">
    <property type="entry name" value="GLUTATHIONE S-TRANSFERASE KAPPA"/>
    <property type="match status" value="1"/>
</dbReference>
<gene>
    <name evidence="2" type="ORF">FF36_05085</name>
</gene>
<reference evidence="3" key="1">
    <citation type="submission" date="2015-02" db="EMBL/GenBank/DDBJ databases">
        <title>Draft Genome of Frankia sp. CpI1-S.</title>
        <authorList>
            <person name="Oshone R.T."/>
            <person name="Ngom M."/>
            <person name="Ghodhbane-Gtari F."/>
            <person name="Gtari M."/>
            <person name="Morris K."/>
            <person name="Thomas K."/>
            <person name="Sen A."/>
            <person name="Tisa L.S."/>
        </authorList>
    </citation>
    <scope>NUCLEOTIDE SEQUENCE [LARGE SCALE GENOMIC DNA]</scope>
    <source>
        <strain evidence="3">CpI1-S</strain>
    </source>
</reference>
<dbReference type="SUPFAM" id="SSF52833">
    <property type="entry name" value="Thioredoxin-like"/>
    <property type="match status" value="1"/>
</dbReference>
<dbReference type="Gene3D" id="3.40.30.10">
    <property type="entry name" value="Glutaredoxin"/>
    <property type="match status" value="1"/>
</dbReference>
<dbReference type="Pfam" id="PF01323">
    <property type="entry name" value="DSBA"/>
    <property type="match status" value="1"/>
</dbReference>
<keyword evidence="2" id="KW-0413">Isomerase</keyword>
<organism evidence="2 3">
    <name type="scientific">Frankia torreyi</name>
    <dbReference type="NCBI Taxonomy" id="1856"/>
    <lineage>
        <taxon>Bacteria</taxon>
        <taxon>Bacillati</taxon>
        <taxon>Actinomycetota</taxon>
        <taxon>Actinomycetes</taxon>
        <taxon>Frankiales</taxon>
        <taxon>Frankiaceae</taxon>
        <taxon>Frankia</taxon>
    </lineage>
</organism>
<dbReference type="PATRIC" id="fig|1502723.3.peg.5285"/>
<dbReference type="InterPro" id="IPR001853">
    <property type="entry name" value="DSBA-like_thioredoxin_dom"/>
</dbReference>
<dbReference type="AlphaFoldDB" id="A0A0D8B8Y9"/>
<feature type="domain" description="DSBA-like thioredoxin" evidence="1">
    <location>
        <begin position="19"/>
        <end position="220"/>
    </location>
</feature>
<dbReference type="GO" id="GO:0016491">
    <property type="term" value="F:oxidoreductase activity"/>
    <property type="evidence" value="ECO:0007669"/>
    <property type="project" value="InterPro"/>
</dbReference>
<dbReference type="InterPro" id="IPR036249">
    <property type="entry name" value="Thioredoxin-like_sf"/>
</dbReference>
<comment type="caution">
    <text evidence="2">The sequence shown here is derived from an EMBL/GenBank/DDBJ whole genome shotgun (WGS) entry which is preliminary data.</text>
</comment>
<protein>
    <submittedName>
        <fullName evidence="2">Putative dithiol-disulfide isomerase involved in polyketide biosynthesis</fullName>
    </submittedName>
</protein>
<proteinExistence type="predicted"/>
<accession>A0A0D8B8Y9</accession>
<name>A0A0D8B8Y9_9ACTN</name>
<dbReference type="EMBL" id="JYFN01000056">
    <property type="protein sequence ID" value="KJE20580.1"/>
    <property type="molecule type" value="Genomic_DNA"/>
</dbReference>